<keyword evidence="1" id="KW-0812">Transmembrane</keyword>
<dbReference type="EMBL" id="MF997419">
    <property type="protein sequence ID" value="AVR57499.1"/>
    <property type="molecule type" value="Genomic_DNA"/>
</dbReference>
<proteinExistence type="predicted"/>
<evidence type="ECO:0000256" key="1">
    <source>
        <dbReference type="SAM" id="Phobius"/>
    </source>
</evidence>
<keyword evidence="1" id="KW-1133">Transmembrane helix</keyword>
<keyword evidence="2" id="KW-0496">Mitochondrion</keyword>
<sequence length="62" mass="7228">MAQFDLIIIFPVVWGLFLTLILNYFILINILLPNFSGLLKFRKKILNLSKLKVLKFGEIAVY</sequence>
<geneLocation type="mitochondrion" evidence="2"/>
<keyword evidence="1" id="KW-0472">Membrane</keyword>
<evidence type="ECO:0000313" key="2">
    <source>
        <dbReference type="EMBL" id="AVR57499.1"/>
    </source>
</evidence>
<gene>
    <name evidence="2" type="primary">atp8</name>
</gene>
<name>A0A3G1PWC2_9STRA</name>
<accession>A0A3G1PWC2</accession>
<dbReference type="AlphaFoldDB" id="A0A3G1PWC2"/>
<reference evidence="2" key="1">
    <citation type="journal article" date="2018" name="Mitochondrial DNA A DNA Mapp Seq Anal">
        <title>Comparative analysis of the mitochondrial genomes of six newly sequenced diatoms reveals group II introns in the barcoding region of cox1.</title>
        <authorList>
            <person name="Pogoda C.S."/>
            <person name="Keepers K.G."/>
            <person name="Hamsher S.E."/>
            <person name="Stepanek J.G."/>
            <person name="Kane N.C."/>
            <person name="Kociolek J.P."/>
        </authorList>
    </citation>
    <scope>NUCLEOTIDE SEQUENCE</scope>
</reference>
<protein>
    <submittedName>
        <fullName evidence="2">ATPase subunit 8</fullName>
    </submittedName>
</protein>
<organism evidence="2">
    <name type="scientific">Entomoneis sp</name>
    <dbReference type="NCBI Taxonomy" id="186043"/>
    <lineage>
        <taxon>Eukaryota</taxon>
        <taxon>Sar</taxon>
        <taxon>Stramenopiles</taxon>
        <taxon>Ochrophyta</taxon>
        <taxon>Bacillariophyta</taxon>
        <taxon>Bacillariophyceae</taxon>
        <taxon>Bacillariophycidae</taxon>
        <taxon>Entomoneidaceae</taxon>
        <taxon>Entomoneis</taxon>
    </lineage>
</organism>
<feature type="transmembrane region" description="Helical" evidence="1">
    <location>
        <begin position="6"/>
        <end position="32"/>
    </location>
</feature>